<keyword evidence="2" id="KW-1185">Reference proteome</keyword>
<gene>
    <name evidence="3" type="primary">LOC104945998</name>
</gene>
<keyword evidence="1" id="KW-0732">Signal</keyword>
<dbReference type="GeneID" id="104945998"/>
<dbReference type="RefSeq" id="XP_010770050.1">
    <property type="nucleotide sequence ID" value="XM_010771748.1"/>
</dbReference>
<evidence type="ECO:0000256" key="1">
    <source>
        <dbReference type="SAM" id="SignalP"/>
    </source>
</evidence>
<evidence type="ECO:0000313" key="2">
    <source>
        <dbReference type="Proteomes" id="UP000504611"/>
    </source>
</evidence>
<proteinExistence type="predicted"/>
<evidence type="ECO:0000313" key="3">
    <source>
        <dbReference type="RefSeq" id="XP_010770050.1"/>
    </source>
</evidence>
<dbReference type="AlphaFoldDB" id="A0A6I9N7L5"/>
<feature type="signal peptide" evidence="1">
    <location>
        <begin position="1"/>
        <end position="16"/>
    </location>
</feature>
<feature type="chain" id="PRO_5026759284" evidence="1">
    <location>
        <begin position="17"/>
        <end position="399"/>
    </location>
</feature>
<reference evidence="3" key="1">
    <citation type="submission" date="2025-08" db="UniProtKB">
        <authorList>
            <consortium name="RefSeq"/>
        </authorList>
    </citation>
    <scope>IDENTIFICATION</scope>
    <source>
        <tissue evidence="3">Muscle</tissue>
    </source>
</reference>
<dbReference type="OrthoDB" id="8446784at2759"/>
<accession>A0A6I9N7L5</accession>
<name>A0A6I9N7L5_9TELE</name>
<organism evidence="2 3">
    <name type="scientific">Notothenia coriiceps</name>
    <name type="common">black rockcod</name>
    <dbReference type="NCBI Taxonomy" id="8208"/>
    <lineage>
        <taxon>Eukaryota</taxon>
        <taxon>Metazoa</taxon>
        <taxon>Chordata</taxon>
        <taxon>Craniata</taxon>
        <taxon>Vertebrata</taxon>
        <taxon>Euteleostomi</taxon>
        <taxon>Actinopterygii</taxon>
        <taxon>Neopterygii</taxon>
        <taxon>Teleostei</taxon>
        <taxon>Neoteleostei</taxon>
        <taxon>Acanthomorphata</taxon>
        <taxon>Eupercaria</taxon>
        <taxon>Perciformes</taxon>
        <taxon>Notothenioidei</taxon>
        <taxon>Nototheniidae</taxon>
        <taxon>Notothenia</taxon>
    </lineage>
</organism>
<dbReference type="Proteomes" id="UP000504611">
    <property type="component" value="Unplaced"/>
</dbReference>
<protein>
    <submittedName>
        <fullName evidence="3">Uncharacterized protein isoform X2</fullName>
    </submittedName>
</protein>
<sequence>MIVLLLLGAFLCMGLAEQRYDVEYGDSLNLWVPRKPKSFEFTRKFSPNVTILWKWGEPLTSLDERRKYMGIFFEMYNLTQKDMGIYRFRGKEQKELSTYTIEVKAKTKSFHKSPGKHLRFSAKLEPNFCNVYFFPEGTLRRRMSEVAIVRRGKLQRHLDELGLVGFDLNEPCEIYIEAIQNTYRGRYEFRDENNDTALEVYLHVADPTIRTSELKEDLQMSCQGRYEIRDQDGDTALVMILEMEAPPAEHSAIGISMGVFFSSLFVCVLRRCCCKGSSSENKTSEPEAAGPDVPYEEYDLEPVRLQPDQVSEPSGTPYRAQPPLTSTDPLIHNHPSVEMPPTYSEIFAASGQTDAPTFPVHSDPEPRFEVKGMTLPSAPPLSSDSTISDVYTSSKLNFL</sequence>